<evidence type="ECO:0000313" key="2">
    <source>
        <dbReference type="Proteomes" id="UP001555826"/>
    </source>
</evidence>
<dbReference type="EMBL" id="JBFNQN010000002">
    <property type="protein sequence ID" value="MEW9263601.1"/>
    <property type="molecule type" value="Genomic_DNA"/>
</dbReference>
<sequence>MEMHGNTYAVDWELREGLALRVAEATAAAERERLVRELRAARRARGAGAARPRWWARWSPRAGVRRHPVVR</sequence>
<proteinExistence type="predicted"/>
<dbReference type="Proteomes" id="UP001555826">
    <property type="component" value="Unassembled WGS sequence"/>
</dbReference>
<name>A0ABV3P1V4_9ACTN</name>
<gene>
    <name evidence="1" type="ORF">AB1207_02455</name>
</gene>
<evidence type="ECO:0000313" key="1">
    <source>
        <dbReference type="EMBL" id="MEW9263601.1"/>
    </source>
</evidence>
<keyword evidence="2" id="KW-1185">Reference proteome</keyword>
<protein>
    <submittedName>
        <fullName evidence="1">Uncharacterized protein</fullName>
    </submittedName>
</protein>
<comment type="caution">
    <text evidence="1">The sequence shown here is derived from an EMBL/GenBank/DDBJ whole genome shotgun (WGS) entry which is preliminary data.</text>
</comment>
<accession>A0ABV3P1V4</accession>
<organism evidence="1 2">
    <name type="scientific">Kineococcus endophyticus</name>
    <dbReference type="NCBI Taxonomy" id="1181883"/>
    <lineage>
        <taxon>Bacteria</taxon>
        <taxon>Bacillati</taxon>
        <taxon>Actinomycetota</taxon>
        <taxon>Actinomycetes</taxon>
        <taxon>Kineosporiales</taxon>
        <taxon>Kineosporiaceae</taxon>
        <taxon>Kineococcus</taxon>
    </lineage>
</organism>
<dbReference type="RefSeq" id="WP_367636208.1">
    <property type="nucleotide sequence ID" value="NZ_JBFNQN010000002.1"/>
</dbReference>
<reference evidence="1 2" key="1">
    <citation type="submission" date="2024-07" db="EMBL/GenBank/DDBJ databases">
        <authorList>
            <person name="Thanompreechachai J."/>
            <person name="Duangmal K."/>
        </authorList>
    </citation>
    <scope>NUCLEOTIDE SEQUENCE [LARGE SCALE GENOMIC DNA]</scope>
    <source>
        <strain evidence="1 2">KCTC 19886</strain>
    </source>
</reference>